<protein>
    <recommendedName>
        <fullName evidence="2">Integrase catalytic domain-containing protein</fullName>
    </recommendedName>
</protein>
<dbReference type="GO" id="GO:0015074">
    <property type="term" value="P:DNA integration"/>
    <property type="evidence" value="ECO:0007669"/>
    <property type="project" value="InterPro"/>
</dbReference>
<accession>A0A2S0KGB9</accession>
<evidence type="ECO:0000313" key="3">
    <source>
        <dbReference type="EMBL" id="AVM00713.1"/>
    </source>
</evidence>
<name>A0A2S0KGB9_9ACTN</name>
<dbReference type="InterPro" id="IPR001584">
    <property type="entry name" value="Integrase_cat-core"/>
</dbReference>
<feature type="domain" description="Integrase catalytic" evidence="2">
    <location>
        <begin position="76"/>
        <end position="290"/>
    </location>
</feature>
<dbReference type="PROSITE" id="PS50994">
    <property type="entry name" value="INTEGRASE"/>
    <property type="match status" value="1"/>
</dbReference>
<evidence type="ECO:0000256" key="1">
    <source>
        <dbReference type="SAM" id="MobiDB-lite"/>
    </source>
</evidence>
<feature type="compositionally biased region" description="Basic and acidic residues" evidence="1">
    <location>
        <begin position="61"/>
        <end position="71"/>
    </location>
</feature>
<keyword evidence="4" id="KW-1185">Reference proteome</keyword>
<dbReference type="InterPro" id="IPR036397">
    <property type="entry name" value="RNaseH_sf"/>
</dbReference>
<dbReference type="GO" id="GO:0003676">
    <property type="term" value="F:nucleic acid binding"/>
    <property type="evidence" value="ECO:0007669"/>
    <property type="project" value="InterPro"/>
</dbReference>
<dbReference type="InterPro" id="IPR015378">
    <property type="entry name" value="Transposase-like_Mu_C"/>
</dbReference>
<dbReference type="KEGG" id="git:C6V83_10990"/>
<dbReference type="Pfam" id="PF09299">
    <property type="entry name" value="Mu-transpos_C"/>
    <property type="match status" value="1"/>
</dbReference>
<gene>
    <name evidence="3" type="ORF">C6V83_10990</name>
</gene>
<sequence length="494" mass="55756">MLAGTMSDSTVSITTLIDKIRARLAVRYRKDSPEMPSVRTMRRLIDAYDRRKLAVGKASTRRSESNRHDRGPQPVSATSPGEFVEIDSTPVNVLALMPDGKPARAHLTVALDVATRSILGFDIVPVGATGVEHADLLARILRPRKSRPGTTNMNLSDAGDLPYQAMQACDDRQSEAIAVPYIVPETITTDRGRDYLSETFVSACRHFGIGVIAAPPHSPTYKGHVERLMGTIETSWMQKLPGYIGNSVANRGRHADRADLLTLRELRESFEEWWVRVYQRTPHSELRDRDVPGRCYSPNQMYTALFDAGAGVPVPIDEATFISLMPAYRRTIQNNGIQIDRLTYWNDVLSEFRKMTPPSRDGKWVIRKDPYDIDRVWIQHPEDDNWIECISDSYQRSHYPFASGLRLLRNAAQDSPPASSEWAAEQLEKTAAQARKGRKPRKAVRDESVKARRQDDSDPRPATIKDPPPPDPDILDEDVDDFVVVRPSDRFWND</sequence>
<feature type="region of interest" description="Disordered" evidence="1">
    <location>
        <begin position="55"/>
        <end position="82"/>
    </location>
</feature>
<dbReference type="InterPro" id="IPR012337">
    <property type="entry name" value="RNaseH-like_sf"/>
</dbReference>
<evidence type="ECO:0000313" key="4">
    <source>
        <dbReference type="Proteomes" id="UP000239814"/>
    </source>
</evidence>
<feature type="compositionally biased region" description="Basic and acidic residues" evidence="1">
    <location>
        <begin position="443"/>
        <end position="459"/>
    </location>
</feature>
<organism evidence="3 4">
    <name type="scientific">Gordonia iterans</name>
    <dbReference type="NCBI Taxonomy" id="1004901"/>
    <lineage>
        <taxon>Bacteria</taxon>
        <taxon>Bacillati</taxon>
        <taxon>Actinomycetota</taxon>
        <taxon>Actinomycetes</taxon>
        <taxon>Mycobacteriales</taxon>
        <taxon>Gordoniaceae</taxon>
        <taxon>Gordonia</taxon>
    </lineage>
</organism>
<dbReference type="EMBL" id="CP027433">
    <property type="protein sequence ID" value="AVM00713.1"/>
    <property type="molecule type" value="Genomic_DNA"/>
</dbReference>
<evidence type="ECO:0000259" key="2">
    <source>
        <dbReference type="PROSITE" id="PS50994"/>
    </source>
</evidence>
<dbReference type="Proteomes" id="UP000239814">
    <property type="component" value="Chromosome"/>
</dbReference>
<proteinExistence type="predicted"/>
<dbReference type="Gene3D" id="3.30.420.10">
    <property type="entry name" value="Ribonuclease H-like superfamily/Ribonuclease H"/>
    <property type="match status" value="1"/>
</dbReference>
<dbReference type="SUPFAM" id="SSF53098">
    <property type="entry name" value="Ribonuclease H-like"/>
    <property type="match status" value="1"/>
</dbReference>
<feature type="region of interest" description="Disordered" evidence="1">
    <location>
        <begin position="430"/>
        <end position="480"/>
    </location>
</feature>
<dbReference type="AlphaFoldDB" id="A0A2S0KGB9"/>
<reference evidence="3 4" key="1">
    <citation type="submission" date="2018-03" db="EMBL/GenBank/DDBJ databases">
        <title>Characteristics and genome of n-alkane degrading marine bacteria Gordonia iterans isolated from crude oil contaminated in Tae-an, South Korea.</title>
        <authorList>
            <person name="Lee S.-S."/>
            <person name="Kim H."/>
        </authorList>
    </citation>
    <scope>NUCLEOTIDE SEQUENCE [LARGE SCALE GENOMIC DNA]</scope>
    <source>
        <strain evidence="3 4">Co17</strain>
    </source>
</reference>